<accession>A0ABD2PPF6</accession>
<evidence type="ECO:0000256" key="1">
    <source>
        <dbReference type="SAM" id="MobiDB-lite"/>
    </source>
</evidence>
<evidence type="ECO:0000313" key="2">
    <source>
        <dbReference type="EMBL" id="KAL3308562.1"/>
    </source>
</evidence>
<gene>
    <name evidence="2" type="ORF">Ciccas_012904</name>
</gene>
<feature type="compositionally biased region" description="Polar residues" evidence="1">
    <location>
        <begin position="83"/>
        <end position="100"/>
    </location>
</feature>
<keyword evidence="3" id="KW-1185">Reference proteome</keyword>
<evidence type="ECO:0000313" key="3">
    <source>
        <dbReference type="Proteomes" id="UP001626550"/>
    </source>
</evidence>
<dbReference type="Proteomes" id="UP001626550">
    <property type="component" value="Unassembled WGS sequence"/>
</dbReference>
<dbReference type="EMBL" id="JBJKFK010005035">
    <property type="protein sequence ID" value="KAL3308562.1"/>
    <property type="molecule type" value="Genomic_DNA"/>
</dbReference>
<sequence length="305" mass="35441">INNADSGTVNCRVCCASPRDTGVPAYLRINLEIPLNKLKDLDEKRIDIDNSKKKLPEFCDNRRPSQSSSFKNTLLPSIRENNEAGNQTQSENFTRPTESGSAWLRTSLRMRNQVEAMSRVVGKKGELDWDRLEELESKTWTDVRASGRQFRERQGSFIDYLKILFTTIEKKMIWLSAFMPKIERLHDQLQVTNCRDNDSLYKLMKGLMNLKLLSRDLEQELLLLKNEIFNQAVFWYELNQKFSHDPDTAKSLAGRKDSAKLHFARQLRVLIEVSSNNNKRSEFCLRGWMQPPPPCRTNVARSHHH</sequence>
<organism evidence="2 3">
    <name type="scientific">Cichlidogyrus casuarinus</name>
    <dbReference type="NCBI Taxonomy" id="1844966"/>
    <lineage>
        <taxon>Eukaryota</taxon>
        <taxon>Metazoa</taxon>
        <taxon>Spiralia</taxon>
        <taxon>Lophotrochozoa</taxon>
        <taxon>Platyhelminthes</taxon>
        <taxon>Monogenea</taxon>
        <taxon>Monopisthocotylea</taxon>
        <taxon>Dactylogyridea</taxon>
        <taxon>Ancyrocephalidae</taxon>
        <taxon>Cichlidogyrus</taxon>
    </lineage>
</organism>
<proteinExistence type="predicted"/>
<feature type="compositionally biased region" description="Polar residues" evidence="1">
    <location>
        <begin position="64"/>
        <end position="75"/>
    </location>
</feature>
<feature type="region of interest" description="Disordered" evidence="1">
    <location>
        <begin position="55"/>
        <end position="100"/>
    </location>
</feature>
<dbReference type="AlphaFoldDB" id="A0ABD2PPF6"/>
<comment type="caution">
    <text evidence="2">The sequence shown here is derived from an EMBL/GenBank/DDBJ whole genome shotgun (WGS) entry which is preliminary data.</text>
</comment>
<protein>
    <submittedName>
        <fullName evidence="2">Uncharacterized protein</fullName>
    </submittedName>
</protein>
<feature type="non-terminal residue" evidence="2">
    <location>
        <position position="1"/>
    </location>
</feature>
<name>A0ABD2PPF6_9PLAT</name>
<reference evidence="2 3" key="1">
    <citation type="submission" date="2024-11" db="EMBL/GenBank/DDBJ databases">
        <title>Adaptive evolution of stress response genes in parasites aligns with host niche diversity.</title>
        <authorList>
            <person name="Hahn C."/>
            <person name="Resl P."/>
        </authorList>
    </citation>
    <scope>NUCLEOTIDE SEQUENCE [LARGE SCALE GENOMIC DNA]</scope>
    <source>
        <strain evidence="2">EGGRZ-B1_66</strain>
        <tissue evidence="2">Body</tissue>
    </source>
</reference>